<accession>A0A1H2PMI1</accession>
<dbReference type="OrthoDB" id="9816043at2"/>
<dbReference type="PANTHER" id="PTHR13370:SF3">
    <property type="entry name" value="TRNA (GUANINE(10)-N2)-METHYLTRANSFERASE HOMOLOG"/>
    <property type="match status" value="1"/>
</dbReference>
<sequence>MRATGLAPQDGMPEDLTVETVVAVDDAPAERLSLRNRDFVADVGALPPKSVDLIIADPPYGLGKDYGNDSDKLAADAHLAWTRDWLDAARATLKDTGSLYIFCSWQFSPEIFSFLKSRMTMVNEIIWDRRVPSMGGTTRRFTSVHDNIGLFAVSKKYYFDLDPVRVPYDAATKKARSRKLFEGSKWLEMGYNPKDLWSVSRLHRQHAERVDHPTQKPLEIIERMVLASCPRDGVVLDPFMGSGTTAVACAKHGRRFIGYEINPAYCAIARERLSEASIDESL</sequence>
<keyword evidence="7" id="KW-1185">Reference proteome</keyword>
<dbReference type="GO" id="GO:0008170">
    <property type="term" value="F:N-methyltransferase activity"/>
    <property type="evidence" value="ECO:0007669"/>
    <property type="project" value="InterPro"/>
</dbReference>
<evidence type="ECO:0000256" key="3">
    <source>
        <dbReference type="ARBA" id="ARBA00022679"/>
    </source>
</evidence>
<evidence type="ECO:0000313" key="7">
    <source>
        <dbReference type="Proteomes" id="UP000243719"/>
    </source>
</evidence>
<dbReference type="EC" id="2.1.1.-" evidence="4"/>
<dbReference type="InterPro" id="IPR001091">
    <property type="entry name" value="RM_Methyltransferase"/>
</dbReference>
<evidence type="ECO:0000256" key="4">
    <source>
        <dbReference type="RuleBase" id="RU362026"/>
    </source>
</evidence>
<dbReference type="PROSITE" id="PS00092">
    <property type="entry name" value="N6_MTASE"/>
    <property type="match status" value="1"/>
</dbReference>
<proteinExistence type="inferred from homology"/>
<dbReference type="InterPro" id="IPR029063">
    <property type="entry name" value="SAM-dependent_MTases_sf"/>
</dbReference>
<evidence type="ECO:0000256" key="2">
    <source>
        <dbReference type="ARBA" id="ARBA00022603"/>
    </source>
</evidence>
<comment type="similarity">
    <text evidence="1 4">Belongs to the N(4)/N(6)-methyltransferase family.</text>
</comment>
<dbReference type="GO" id="GO:0005737">
    <property type="term" value="C:cytoplasm"/>
    <property type="evidence" value="ECO:0007669"/>
    <property type="project" value="TreeGrafter"/>
</dbReference>
<dbReference type="GO" id="GO:0003677">
    <property type="term" value="F:DNA binding"/>
    <property type="evidence" value="ECO:0007669"/>
    <property type="project" value="InterPro"/>
</dbReference>
<feature type="domain" description="DNA methylase N-4/N-6" evidence="5">
    <location>
        <begin position="51"/>
        <end position="270"/>
    </location>
</feature>
<keyword evidence="2 6" id="KW-0489">Methyltransferase</keyword>
<dbReference type="Gene3D" id="3.40.50.150">
    <property type="entry name" value="Vaccinia Virus protein VP39"/>
    <property type="match status" value="1"/>
</dbReference>
<dbReference type="SUPFAM" id="SSF53335">
    <property type="entry name" value="S-adenosyl-L-methionine-dependent methyltransferases"/>
    <property type="match status" value="1"/>
</dbReference>
<gene>
    <name evidence="6" type="ORF">SAMN05216551_103202</name>
</gene>
<keyword evidence="3 6" id="KW-0808">Transferase</keyword>
<reference evidence="7" key="1">
    <citation type="submission" date="2016-09" db="EMBL/GenBank/DDBJ databases">
        <authorList>
            <person name="Varghese N."/>
            <person name="Submissions S."/>
        </authorList>
    </citation>
    <scope>NUCLEOTIDE SEQUENCE [LARGE SCALE GENOMIC DNA]</scope>
    <source>
        <strain evidence="7">JS23</strain>
    </source>
</reference>
<dbReference type="PANTHER" id="PTHR13370">
    <property type="entry name" value="RNA METHYLASE-RELATED"/>
    <property type="match status" value="1"/>
</dbReference>
<dbReference type="AlphaFoldDB" id="A0A1H2PMI1"/>
<evidence type="ECO:0000256" key="1">
    <source>
        <dbReference type="ARBA" id="ARBA00006594"/>
    </source>
</evidence>
<dbReference type="InterPro" id="IPR002941">
    <property type="entry name" value="DNA_methylase_N4/N6"/>
</dbReference>
<dbReference type="STRING" id="1770053.SAMN05216551_103202"/>
<evidence type="ECO:0000313" key="6">
    <source>
        <dbReference type="EMBL" id="SDV47669.1"/>
    </source>
</evidence>
<name>A0A1H2PMI1_9BURK</name>
<protein>
    <recommendedName>
        <fullName evidence="4">Methyltransferase</fullName>
        <ecNumber evidence="4">2.1.1.-</ecNumber>
    </recommendedName>
</protein>
<dbReference type="GO" id="GO:0032259">
    <property type="term" value="P:methylation"/>
    <property type="evidence" value="ECO:0007669"/>
    <property type="project" value="UniProtKB-KW"/>
</dbReference>
<dbReference type="Pfam" id="PF01555">
    <property type="entry name" value="N6_N4_Mtase"/>
    <property type="match status" value="1"/>
</dbReference>
<dbReference type="PRINTS" id="PR00508">
    <property type="entry name" value="S21N4MTFRASE"/>
</dbReference>
<dbReference type="EMBL" id="FNLO01000003">
    <property type="protein sequence ID" value="SDV47669.1"/>
    <property type="molecule type" value="Genomic_DNA"/>
</dbReference>
<dbReference type="InterPro" id="IPR002052">
    <property type="entry name" value="DNA_methylase_N6_adenine_CS"/>
</dbReference>
<dbReference type="Proteomes" id="UP000243719">
    <property type="component" value="Unassembled WGS sequence"/>
</dbReference>
<evidence type="ECO:0000259" key="5">
    <source>
        <dbReference type="Pfam" id="PF01555"/>
    </source>
</evidence>
<organism evidence="6 7">
    <name type="scientific">Chitinasiproducens palmae</name>
    <dbReference type="NCBI Taxonomy" id="1770053"/>
    <lineage>
        <taxon>Bacteria</taxon>
        <taxon>Pseudomonadati</taxon>
        <taxon>Pseudomonadota</taxon>
        <taxon>Betaproteobacteria</taxon>
        <taxon>Burkholderiales</taxon>
        <taxon>Burkholderiaceae</taxon>
        <taxon>Chitinasiproducens</taxon>
    </lineage>
</organism>
<dbReference type="GO" id="GO:0009007">
    <property type="term" value="F:site-specific DNA-methyltransferase (adenine-specific) activity"/>
    <property type="evidence" value="ECO:0007669"/>
    <property type="project" value="TreeGrafter"/>
</dbReference>